<proteinExistence type="predicted"/>
<accession>A0A518BQK2</accession>
<dbReference type="EMBL" id="CP036287">
    <property type="protein sequence ID" value="QDU69251.1"/>
    <property type="molecule type" value="Genomic_DNA"/>
</dbReference>
<keyword evidence="2" id="KW-1185">Reference proteome</keyword>
<dbReference type="Pfam" id="PF11251">
    <property type="entry name" value="DUF3050"/>
    <property type="match status" value="1"/>
</dbReference>
<dbReference type="Gene3D" id="1.20.910.10">
    <property type="entry name" value="Heme oxygenase-like"/>
    <property type="match status" value="1"/>
</dbReference>
<sequence length="263" mass="29024">MTNQASPMMETEMLATGPTIEQLRARLSAHRMYGLLDSPAALRVFTEHHVVCVLDFMSLLKSLQRGLTCVDVPWSPSADPESARLINAIVIDEETDVRADSRVQSHFAWYLEAMDEVGADTAPVRGLVEALGRGDGWERALAQCKMPRASCEFGATTASFLPAPLHVRAAVFFHGREDVIPRMFLPLVEGLRSQGLECESLVGYLTRHIEIDGGTHGPQAEQMLARLYGDDAGRREQAEEAALVSLLARERLWDAVAEALERL</sequence>
<gene>
    <name evidence="1" type="ORF">Pla133_43690</name>
</gene>
<reference evidence="1 2" key="1">
    <citation type="submission" date="2019-02" db="EMBL/GenBank/DDBJ databases">
        <title>Deep-cultivation of Planctomycetes and their phenomic and genomic characterization uncovers novel biology.</title>
        <authorList>
            <person name="Wiegand S."/>
            <person name="Jogler M."/>
            <person name="Boedeker C."/>
            <person name="Pinto D."/>
            <person name="Vollmers J."/>
            <person name="Rivas-Marin E."/>
            <person name="Kohn T."/>
            <person name="Peeters S.H."/>
            <person name="Heuer A."/>
            <person name="Rast P."/>
            <person name="Oberbeckmann S."/>
            <person name="Bunk B."/>
            <person name="Jeske O."/>
            <person name="Meyerdierks A."/>
            <person name="Storesund J.E."/>
            <person name="Kallscheuer N."/>
            <person name="Luecker S."/>
            <person name="Lage O.M."/>
            <person name="Pohl T."/>
            <person name="Merkel B.J."/>
            <person name="Hornburger P."/>
            <person name="Mueller R.-W."/>
            <person name="Bruemmer F."/>
            <person name="Labrenz M."/>
            <person name="Spormann A.M."/>
            <person name="Op den Camp H."/>
            <person name="Overmann J."/>
            <person name="Amann R."/>
            <person name="Jetten M.S.M."/>
            <person name="Mascher T."/>
            <person name="Medema M.H."/>
            <person name="Devos D.P."/>
            <person name="Kaster A.-K."/>
            <person name="Ovreas L."/>
            <person name="Rohde M."/>
            <person name="Galperin M.Y."/>
            <person name="Jogler C."/>
        </authorList>
    </citation>
    <scope>NUCLEOTIDE SEQUENCE [LARGE SCALE GENOMIC DNA]</scope>
    <source>
        <strain evidence="1 2">Pla133</strain>
    </source>
</reference>
<protein>
    <recommendedName>
        <fullName evidence="3">DUF3050 domain-containing protein</fullName>
    </recommendedName>
</protein>
<evidence type="ECO:0008006" key="3">
    <source>
        <dbReference type="Google" id="ProtNLM"/>
    </source>
</evidence>
<dbReference type="InterPro" id="IPR016084">
    <property type="entry name" value="Haem_Oase-like_multi-hlx"/>
</dbReference>
<dbReference type="AlphaFoldDB" id="A0A518BQK2"/>
<evidence type="ECO:0000313" key="1">
    <source>
        <dbReference type="EMBL" id="QDU69251.1"/>
    </source>
</evidence>
<organism evidence="1 2">
    <name type="scientific">Engelhardtia mirabilis</name>
    <dbReference type="NCBI Taxonomy" id="2528011"/>
    <lineage>
        <taxon>Bacteria</taxon>
        <taxon>Pseudomonadati</taxon>
        <taxon>Planctomycetota</taxon>
        <taxon>Planctomycetia</taxon>
        <taxon>Planctomycetia incertae sedis</taxon>
        <taxon>Engelhardtia</taxon>
    </lineage>
</organism>
<evidence type="ECO:0000313" key="2">
    <source>
        <dbReference type="Proteomes" id="UP000316921"/>
    </source>
</evidence>
<name>A0A518BQK2_9BACT</name>
<dbReference type="KEGG" id="pbap:Pla133_43690"/>
<dbReference type="InterPro" id="IPR024423">
    <property type="entry name" value="DUF3050"/>
</dbReference>
<dbReference type="Proteomes" id="UP000316921">
    <property type="component" value="Chromosome"/>
</dbReference>